<dbReference type="GO" id="GO:1990281">
    <property type="term" value="C:efflux pump complex"/>
    <property type="evidence" value="ECO:0007669"/>
    <property type="project" value="TreeGrafter"/>
</dbReference>
<proteinExistence type="inferred from homology"/>
<evidence type="ECO:0000256" key="1">
    <source>
        <dbReference type="ARBA" id="ARBA00009477"/>
    </source>
</evidence>
<dbReference type="Pfam" id="PF25954">
    <property type="entry name" value="Beta-barrel_RND_2"/>
    <property type="match status" value="1"/>
</dbReference>
<feature type="coiled-coil region" evidence="2">
    <location>
        <begin position="87"/>
        <end position="147"/>
    </location>
</feature>
<dbReference type="PANTHER" id="PTHR30469">
    <property type="entry name" value="MULTIDRUG RESISTANCE PROTEIN MDTA"/>
    <property type="match status" value="1"/>
</dbReference>
<evidence type="ECO:0000259" key="3">
    <source>
        <dbReference type="Pfam" id="PF25917"/>
    </source>
</evidence>
<dbReference type="InterPro" id="IPR006143">
    <property type="entry name" value="RND_pump_MFP"/>
</dbReference>
<dbReference type="Proteomes" id="UP000288587">
    <property type="component" value="Unassembled WGS sequence"/>
</dbReference>
<name>A0A3S2UFX1_9BURK</name>
<dbReference type="InterPro" id="IPR058792">
    <property type="entry name" value="Beta-barrel_RND_2"/>
</dbReference>
<dbReference type="Gene3D" id="2.40.30.170">
    <property type="match status" value="1"/>
</dbReference>
<accession>A0A3S2UFX1</accession>
<evidence type="ECO:0000313" key="5">
    <source>
        <dbReference type="EMBL" id="RVT84778.1"/>
    </source>
</evidence>
<dbReference type="SUPFAM" id="SSF111369">
    <property type="entry name" value="HlyD-like secretion proteins"/>
    <property type="match status" value="1"/>
</dbReference>
<dbReference type="OrthoDB" id="10524at2"/>
<reference evidence="5 6" key="1">
    <citation type="submission" date="2019-01" db="EMBL/GenBank/DDBJ databases">
        <authorList>
            <person name="Chen W.-M."/>
        </authorList>
    </citation>
    <scope>NUCLEOTIDE SEQUENCE [LARGE SCALE GENOMIC DNA]</scope>
    <source>
        <strain evidence="5 6">CCP-18</strain>
    </source>
</reference>
<dbReference type="Gene3D" id="2.40.420.20">
    <property type="match status" value="1"/>
</dbReference>
<dbReference type="Pfam" id="PF25917">
    <property type="entry name" value="BSH_RND"/>
    <property type="match status" value="1"/>
</dbReference>
<keyword evidence="2" id="KW-0175">Coiled coil</keyword>
<evidence type="ECO:0000313" key="6">
    <source>
        <dbReference type="Proteomes" id="UP000288587"/>
    </source>
</evidence>
<dbReference type="InterPro" id="IPR058625">
    <property type="entry name" value="MdtA-like_BSH"/>
</dbReference>
<dbReference type="FunFam" id="2.40.30.170:FF:000010">
    <property type="entry name" value="Efflux RND transporter periplasmic adaptor subunit"/>
    <property type="match status" value="1"/>
</dbReference>
<dbReference type="GO" id="GO:0015562">
    <property type="term" value="F:efflux transmembrane transporter activity"/>
    <property type="evidence" value="ECO:0007669"/>
    <property type="project" value="TreeGrafter"/>
</dbReference>
<evidence type="ECO:0000259" key="4">
    <source>
        <dbReference type="Pfam" id="PF25954"/>
    </source>
</evidence>
<sequence length="333" mass="35381">MGPMKRRWLLLLPLLLGAVALLWAWQRPRPVTAVTPTRGEAIDAVFATGAVEPVVQLPVAPRVGGRLLALSADEGQSVKKGQLLARLETAEADAQLAELAARERQAQLALDRTEALVRQQFVAASEADRARAERDAVRAQAARVQAQRGYALLLAPEAGTVLRRDGEVGQFIPAGQAVFTLGDAQRLRVSAEVDEEDIARVQPGQPVVLRAAALGDGVFDGVVDAITPRGDPVARSYRVRIALAQPPAGLRVGMTVDANIVLARRTQALLLPTGVLQGQTVWVIDQGRARPRTLQLGARGQGKAEVLGGLDAKESVIAEPDGLKDGQRVKAAP</sequence>
<evidence type="ECO:0000256" key="2">
    <source>
        <dbReference type="SAM" id="Coils"/>
    </source>
</evidence>
<gene>
    <name evidence="5" type="ORF">EOD73_11665</name>
</gene>
<dbReference type="EMBL" id="SACM01000003">
    <property type="protein sequence ID" value="RVT84778.1"/>
    <property type="molecule type" value="Genomic_DNA"/>
</dbReference>
<comment type="similarity">
    <text evidence="1">Belongs to the membrane fusion protein (MFP) (TC 8.A.1) family.</text>
</comment>
<dbReference type="Gene3D" id="2.40.50.100">
    <property type="match status" value="1"/>
</dbReference>
<comment type="caution">
    <text evidence="5">The sequence shown here is derived from an EMBL/GenBank/DDBJ whole genome shotgun (WGS) entry which is preliminary data.</text>
</comment>
<keyword evidence="6" id="KW-1185">Reference proteome</keyword>
<dbReference type="AlphaFoldDB" id="A0A3S2UFX1"/>
<organism evidence="5 6">
    <name type="scientific">Inhella crocodyli</name>
    <dbReference type="NCBI Taxonomy" id="2499851"/>
    <lineage>
        <taxon>Bacteria</taxon>
        <taxon>Pseudomonadati</taxon>
        <taxon>Pseudomonadota</taxon>
        <taxon>Betaproteobacteria</taxon>
        <taxon>Burkholderiales</taxon>
        <taxon>Sphaerotilaceae</taxon>
        <taxon>Inhella</taxon>
    </lineage>
</organism>
<protein>
    <submittedName>
        <fullName evidence="5">Efflux RND transporter periplasmic adaptor subunit</fullName>
    </submittedName>
</protein>
<feature type="domain" description="Multidrug resistance protein MdtA-like barrel-sandwich hybrid" evidence="3">
    <location>
        <begin position="59"/>
        <end position="179"/>
    </location>
</feature>
<feature type="domain" description="CusB-like beta-barrel" evidence="4">
    <location>
        <begin position="189"/>
        <end position="260"/>
    </location>
</feature>
<dbReference type="NCBIfam" id="TIGR01730">
    <property type="entry name" value="RND_mfp"/>
    <property type="match status" value="1"/>
</dbReference>